<dbReference type="PANTHER" id="PTHR37841:SF1">
    <property type="entry name" value="DUF3298 DOMAIN-CONTAINING PROTEIN"/>
    <property type="match status" value="1"/>
</dbReference>
<dbReference type="Pfam" id="PF14903">
    <property type="entry name" value="WG_beta_rep"/>
    <property type="match status" value="3"/>
</dbReference>
<keyword evidence="2" id="KW-1185">Reference proteome</keyword>
<dbReference type="AlphaFoldDB" id="A0A8J6J2V7"/>
<dbReference type="Proteomes" id="UP000602260">
    <property type="component" value="Unassembled WGS sequence"/>
</dbReference>
<name>A0A8J6J2V7_9FIRM</name>
<proteinExistence type="predicted"/>
<dbReference type="InterPro" id="IPR032774">
    <property type="entry name" value="WG_beta_rep"/>
</dbReference>
<evidence type="ECO:0000313" key="1">
    <source>
        <dbReference type="EMBL" id="MBC5716754.1"/>
    </source>
</evidence>
<reference evidence="1" key="1">
    <citation type="submission" date="2020-08" db="EMBL/GenBank/DDBJ databases">
        <title>Genome public.</title>
        <authorList>
            <person name="Liu C."/>
            <person name="Sun Q."/>
        </authorList>
    </citation>
    <scope>NUCLEOTIDE SEQUENCE</scope>
    <source>
        <strain evidence="1">BX5</strain>
    </source>
</reference>
<protein>
    <submittedName>
        <fullName evidence="1">WG repeat-containing protein</fullName>
    </submittedName>
</protein>
<comment type="caution">
    <text evidence="1">The sequence shown here is derived from an EMBL/GenBank/DDBJ whole genome shotgun (WGS) entry which is preliminary data.</text>
</comment>
<dbReference type="EMBL" id="JACOPN010000003">
    <property type="protein sequence ID" value="MBC5716754.1"/>
    <property type="molecule type" value="Genomic_DNA"/>
</dbReference>
<organism evidence="1 2">
    <name type="scientific">Flintibacter faecis</name>
    <dbReference type="NCBI Taxonomy" id="2763047"/>
    <lineage>
        <taxon>Bacteria</taxon>
        <taxon>Bacillati</taxon>
        <taxon>Bacillota</taxon>
        <taxon>Clostridia</taxon>
        <taxon>Eubacteriales</taxon>
        <taxon>Flintibacter</taxon>
    </lineage>
</organism>
<sequence length="439" mass="48699">MSGLKKVMIVGCCVLLLAVGWLTALFSKSDAARQGALMADAQSYLDDEIYVKAVPLLEQAAQYKTKHTVQAEELLKQAYLPLLEQSGYRRKYTGLLDKQMARKNADPAVYLEAARYYLDRSKYSDAFSALKLGIEKTGSQELTDFYEAHRYEYTAGRGAYQQVTAFLNGYIQVRQDGFWGLARPNGELILPCEYDFLSTCSGGEVIALQDGVLSGIDLNGNRVALYKGDSVKEVSNFDQERLALHRQDGWVLADGTLNTGSAVLEEIRTFSDGGAAARQNGKWGVLDRSGTDWLVEPEYDGIVCDDLGRCWKDKTVFVRRGDQVLLLADGKQVGEPYEDARPFAGGWAAVKRDGQWGFIDQKGEVQIDFQFEDARSFTMHLAAVKKNGSWGYVGLSGDMVIRPVFGEAKPFEKGTAPVKTGDGWQFITLLEYKTETTGF</sequence>
<dbReference type="PANTHER" id="PTHR37841">
    <property type="entry name" value="GLR2918 PROTEIN"/>
    <property type="match status" value="1"/>
</dbReference>
<dbReference type="RefSeq" id="WP_186878108.1">
    <property type="nucleotide sequence ID" value="NZ_JACOPN010000003.1"/>
</dbReference>
<gene>
    <name evidence="1" type="ORF">H8S55_05370</name>
</gene>
<evidence type="ECO:0000313" key="2">
    <source>
        <dbReference type="Proteomes" id="UP000602260"/>
    </source>
</evidence>
<dbReference type="SUPFAM" id="SSF69360">
    <property type="entry name" value="Cell wall binding repeat"/>
    <property type="match status" value="1"/>
</dbReference>
<accession>A0A8J6J2V7</accession>